<dbReference type="SUPFAM" id="SSF48403">
    <property type="entry name" value="Ankyrin repeat"/>
    <property type="match status" value="1"/>
</dbReference>
<dbReference type="AlphaFoldDB" id="A0A383F406"/>
<accession>A0A383F406</accession>
<dbReference type="Gene3D" id="1.25.40.20">
    <property type="entry name" value="Ankyrin repeat-containing domain"/>
    <property type="match status" value="1"/>
</dbReference>
<proteinExistence type="predicted"/>
<sequence length="161" mass="17958">MKSDKDTPLSLKISNHPNSSFNGIYVSQKTKLNNYPWYKKGDNRFLYYYNQAEGGQKGWSLDHRKPNGIKDWFSGGWTLPSKFEHPKPGVSNWGQVEEGLIQVVLDRNIKETELFLSSGVDVNAKVASGSKQGLTALDAANETDQTEIADLLRKHGGKTGE</sequence>
<name>A0A383F406_9ZZZZ</name>
<organism evidence="1">
    <name type="scientific">marine metagenome</name>
    <dbReference type="NCBI Taxonomy" id="408172"/>
    <lineage>
        <taxon>unclassified sequences</taxon>
        <taxon>metagenomes</taxon>
        <taxon>ecological metagenomes</taxon>
    </lineage>
</organism>
<reference evidence="1" key="1">
    <citation type="submission" date="2018-05" db="EMBL/GenBank/DDBJ databases">
        <authorList>
            <person name="Lanie J.A."/>
            <person name="Ng W.-L."/>
            <person name="Kazmierczak K.M."/>
            <person name="Andrzejewski T.M."/>
            <person name="Davidsen T.M."/>
            <person name="Wayne K.J."/>
            <person name="Tettelin H."/>
            <person name="Glass J.I."/>
            <person name="Rusch D."/>
            <person name="Podicherti R."/>
            <person name="Tsui H.-C.T."/>
            <person name="Winkler M.E."/>
        </authorList>
    </citation>
    <scope>NUCLEOTIDE SEQUENCE</scope>
</reference>
<protein>
    <submittedName>
        <fullName evidence="1">Uncharacterized protein</fullName>
    </submittedName>
</protein>
<gene>
    <name evidence="1" type="ORF">METZ01_LOCUS516144</name>
</gene>
<dbReference type="InterPro" id="IPR036770">
    <property type="entry name" value="Ankyrin_rpt-contain_sf"/>
</dbReference>
<feature type="non-terminal residue" evidence="1">
    <location>
        <position position="161"/>
    </location>
</feature>
<dbReference type="EMBL" id="UINC01230952">
    <property type="protein sequence ID" value="SVE63290.1"/>
    <property type="molecule type" value="Genomic_DNA"/>
</dbReference>
<evidence type="ECO:0000313" key="1">
    <source>
        <dbReference type="EMBL" id="SVE63290.1"/>
    </source>
</evidence>